<accession>A0AA86NJX5</accession>
<evidence type="ECO:0000256" key="1">
    <source>
        <dbReference type="SAM" id="Phobius"/>
    </source>
</evidence>
<evidence type="ECO:0000313" key="3">
    <source>
        <dbReference type="EMBL" id="CAI9920341.1"/>
    </source>
</evidence>
<keyword evidence="5" id="KW-1185">Reference proteome</keyword>
<evidence type="ECO:0000259" key="2">
    <source>
        <dbReference type="Pfam" id="PF00112"/>
    </source>
</evidence>
<keyword evidence="1" id="KW-0472">Membrane</keyword>
<dbReference type="GO" id="GO:0006508">
    <property type="term" value="P:proteolysis"/>
    <property type="evidence" value="ECO:0007669"/>
    <property type="project" value="InterPro"/>
</dbReference>
<dbReference type="GO" id="GO:0008234">
    <property type="term" value="F:cysteine-type peptidase activity"/>
    <property type="evidence" value="ECO:0007669"/>
    <property type="project" value="InterPro"/>
</dbReference>
<dbReference type="AlphaFoldDB" id="A0AA86NJX5"/>
<proteinExistence type="predicted"/>
<feature type="domain" description="Peptidase C1A papain C-terminal" evidence="2">
    <location>
        <begin position="112"/>
        <end position="195"/>
    </location>
</feature>
<evidence type="ECO:0000313" key="5">
    <source>
        <dbReference type="Proteomes" id="UP001642409"/>
    </source>
</evidence>
<dbReference type="EMBL" id="CAXDID020000278">
    <property type="protein sequence ID" value="CAL6069454.1"/>
    <property type="molecule type" value="Genomic_DNA"/>
</dbReference>
<dbReference type="Gene3D" id="3.90.70.10">
    <property type="entry name" value="Cysteine proteinases"/>
    <property type="match status" value="1"/>
</dbReference>
<dbReference type="SUPFAM" id="SSF54001">
    <property type="entry name" value="Cysteine proteinases"/>
    <property type="match status" value="1"/>
</dbReference>
<dbReference type="Pfam" id="PF00112">
    <property type="entry name" value="Peptidase_C1"/>
    <property type="match status" value="1"/>
</dbReference>
<evidence type="ECO:0000313" key="4">
    <source>
        <dbReference type="EMBL" id="CAL6069454.1"/>
    </source>
</evidence>
<feature type="transmembrane region" description="Helical" evidence="1">
    <location>
        <begin position="226"/>
        <end position="248"/>
    </location>
</feature>
<gene>
    <name evidence="4" type="ORF">HINF_LOCUS53984</name>
    <name evidence="3" type="ORF">HINF_LOCUS7986</name>
</gene>
<reference evidence="4 5" key="2">
    <citation type="submission" date="2024-07" db="EMBL/GenBank/DDBJ databases">
        <authorList>
            <person name="Akdeniz Z."/>
        </authorList>
    </citation>
    <scope>NUCLEOTIDE SEQUENCE [LARGE SCALE GENOMIC DNA]</scope>
</reference>
<dbReference type="PRINTS" id="PR00705">
    <property type="entry name" value="PAPAIN"/>
</dbReference>
<reference evidence="3" key="1">
    <citation type="submission" date="2023-06" db="EMBL/GenBank/DDBJ databases">
        <authorList>
            <person name="Kurt Z."/>
        </authorList>
    </citation>
    <scope>NUCLEOTIDE SEQUENCE</scope>
</reference>
<dbReference type="EMBL" id="CATOUU010000199">
    <property type="protein sequence ID" value="CAI9920341.1"/>
    <property type="molecule type" value="Genomic_DNA"/>
</dbReference>
<dbReference type="InterPro" id="IPR000668">
    <property type="entry name" value="Peptidase_C1A_C"/>
</dbReference>
<name>A0AA86NJX5_9EUKA</name>
<keyword evidence="1" id="KW-0812">Transmembrane</keyword>
<feature type="transmembrane region" description="Helical" evidence="1">
    <location>
        <begin position="201"/>
        <end position="219"/>
    </location>
</feature>
<protein>
    <submittedName>
        <fullName evidence="3">Cathepsin L</fullName>
    </submittedName>
    <submittedName>
        <fullName evidence="4">Cathepsin_L</fullName>
    </submittedName>
</protein>
<dbReference type="PROSITE" id="PS00139">
    <property type="entry name" value="THIOL_PROTEASE_CYS"/>
    <property type="match status" value="1"/>
</dbReference>
<dbReference type="InterPro" id="IPR000169">
    <property type="entry name" value="Pept_cys_AS"/>
</dbReference>
<dbReference type="Proteomes" id="UP001642409">
    <property type="component" value="Unassembled WGS sequence"/>
</dbReference>
<keyword evidence="1" id="KW-1133">Transmembrane helix</keyword>
<organism evidence="3">
    <name type="scientific">Hexamita inflata</name>
    <dbReference type="NCBI Taxonomy" id="28002"/>
    <lineage>
        <taxon>Eukaryota</taxon>
        <taxon>Metamonada</taxon>
        <taxon>Diplomonadida</taxon>
        <taxon>Hexamitidae</taxon>
        <taxon>Hexamitinae</taxon>
        <taxon>Hexamita</taxon>
    </lineage>
</organism>
<dbReference type="InterPro" id="IPR038765">
    <property type="entry name" value="Papain-like_cys_pep_sf"/>
</dbReference>
<comment type="caution">
    <text evidence="3">The sequence shown here is derived from an EMBL/GenBank/DDBJ whole genome shotgun (WGS) entry which is preliminary data.</text>
</comment>
<sequence>MFRLAIYCVQLNCNISVDEECEVSYAKFVKYYKKQSSQEAQQLFCESLKSLFSLLQTCQTCDVTSIMDQQLNYGGLIELPSRKQAGNVITDCQNQLYCNIMNPLNTMTQIHESIDLLEAGLLKTPRDQGQCGSCWAFAATAALENSMLHDQSHYTSSIWESNNYDLSELYLVMNSQKSSYCVGGNFIIAINEYDQRTTLKTLYIVIFILINILLLLLMLERQLNRIQLVVLLQLVLWLLIFHTNYHFIMDNLGLERLALVLSSQSTQKYLTCMKAQIDHQITYAGYGKKDGIDVWVIRNS</sequence>